<dbReference type="Proteomes" id="UP001501319">
    <property type="component" value="Unassembled WGS sequence"/>
</dbReference>
<dbReference type="InterPro" id="IPR017549">
    <property type="entry name" value="APMV_L690"/>
</dbReference>
<evidence type="ECO:0000256" key="1">
    <source>
        <dbReference type="SAM" id="SignalP"/>
    </source>
</evidence>
<dbReference type="NCBIfam" id="TIGR03118">
    <property type="entry name" value="PEPCTERM_chp_1"/>
    <property type="match status" value="1"/>
</dbReference>
<dbReference type="EMBL" id="BAAANE010000003">
    <property type="protein sequence ID" value="GAA1624561.1"/>
    <property type="molecule type" value="Genomic_DNA"/>
</dbReference>
<gene>
    <name evidence="2" type="ORF">GCM10009744_10130</name>
</gene>
<evidence type="ECO:0000313" key="2">
    <source>
        <dbReference type="EMBL" id="GAA1624561.1"/>
    </source>
</evidence>
<feature type="chain" id="PRO_5045233231" evidence="1">
    <location>
        <begin position="30"/>
        <end position="372"/>
    </location>
</feature>
<accession>A0ABN2F0D4</accession>
<dbReference type="SUPFAM" id="SSF75011">
    <property type="entry name" value="3-carboxy-cis,cis-mucoante lactonizing enzyme"/>
    <property type="match status" value="1"/>
</dbReference>
<reference evidence="2 3" key="1">
    <citation type="journal article" date="2019" name="Int. J. Syst. Evol. Microbiol.">
        <title>The Global Catalogue of Microorganisms (GCM) 10K type strain sequencing project: providing services to taxonomists for standard genome sequencing and annotation.</title>
        <authorList>
            <consortium name="The Broad Institute Genomics Platform"/>
            <consortium name="The Broad Institute Genome Sequencing Center for Infectious Disease"/>
            <person name="Wu L."/>
            <person name="Ma J."/>
        </authorList>
    </citation>
    <scope>NUCLEOTIDE SEQUENCE [LARGE SCALE GENOMIC DNA]</scope>
    <source>
        <strain evidence="2 3">JCM 14306</strain>
    </source>
</reference>
<keyword evidence="3" id="KW-1185">Reference proteome</keyword>
<comment type="caution">
    <text evidence="2">The sequence shown here is derived from an EMBL/GenBank/DDBJ whole genome shotgun (WGS) entry which is preliminary data.</text>
</comment>
<name>A0ABN2F0D4_9ACTN</name>
<keyword evidence="1" id="KW-0732">Signal</keyword>
<dbReference type="RefSeq" id="WP_344109269.1">
    <property type="nucleotide sequence ID" value="NZ_BAAANE010000003.1"/>
</dbReference>
<organism evidence="2 3">
    <name type="scientific">Kribbella alba</name>
    <dbReference type="NCBI Taxonomy" id="190197"/>
    <lineage>
        <taxon>Bacteria</taxon>
        <taxon>Bacillati</taxon>
        <taxon>Actinomycetota</taxon>
        <taxon>Actinomycetes</taxon>
        <taxon>Propionibacteriales</taxon>
        <taxon>Kribbellaceae</taxon>
        <taxon>Kribbella</taxon>
    </lineage>
</organism>
<protein>
    <submittedName>
        <fullName evidence="2">TIGR03118 family protein</fullName>
    </submittedName>
</protein>
<proteinExistence type="predicted"/>
<feature type="signal peptide" evidence="1">
    <location>
        <begin position="1"/>
        <end position="29"/>
    </location>
</feature>
<sequence>MIGKRLPGMVLAAAAVTSAALVATGPAVAAPYQQPHRPAPVHGVVHGVTQTNLVSDQPGKAQLTDPNLVNAWGMSRGADTPVWVSDTNTGVSTLYSGAVKGSPVVAAPAGKQLVVKVPGGPVTGQTFNSASSGFVVPGTHASANFIFATIGGTIAAWNGAAGTQAVTVATTRGAIYTGLTEVSSRFGPLLLAANFHNNSVDVFNSSFHKINAASMFRDRSLPRGYAPFNVQVLGNAVYVAFAKQDADKQDTADGAGHGFVDRFTTIGTNEQRVASAGALNSPWGLEIAPQKFGKFSNDLLVGNFGDGTIHAYNPHSGRFLGTLTDTKGHVIKIERLWSLLTGDAVAGGPNSVWFSAGPNDEQHGLLGILTAR</sequence>
<evidence type="ECO:0000313" key="3">
    <source>
        <dbReference type="Proteomes" id="UP001501319"/>
    </source>
</evidence>